<keyword evidence="3" id="KW-1185">Reference proteome</keyword>
<comment type="caution">
    <text evidence="2">The sequence shown here is derived from an EMBL/GenBank/DDBJ whole genome shotgun (WGS) entry which is preliminary data.</text>
</comment>
<reference evidence="2" key="1">
    <citation type="journal article" date="2012" name="ISME J.">
        <title>Nitrification expanded: discovery, physiology and genomics of a nitrite-oxidizing bacterium from the phylum Chloroflexi.</title>
        <authorList>
            <person name="Sorokin D.Y."/>
            <person name="Lucker S."/>
            <person name="Vejmelkova D."/>
            <person name="Kostrikina N.A."/>
            <person name="Kleerebezem R."/>
            <person name="Rijpstra W.I."/>
            <person name="Damste J.S."/>
            <person name="Le Paslier D."/>
            <person name="Muyzer G."/>
            <person name="Wagner M."/>
            <person name="van Loosdrecht M.C."/>
            <person name="Daims H."/>
        </authorList>
    </citation>
    <scope>NUCLEOTIDE SEQUENCE [LARGE SCALE GENOMIC DNA]</scope>
    <source>
        <strain evidence="2">Lb</strain>
    </source>
</reference>
<proteinExistence type="predicted"/>
<keyword evidence="1" id="KW-0812">Transmembrane</keyword>
<feature type="transmembrane region" description="Helical" evidence="1">
    <location>
        <begin position="77"/>
        <end position="97"/>
    </location>
</feature>
<evidence type="ECO:0000313" key="3">
    <source>
        <dbReference type="Proteomes" id="UP000004221"/>
    </source>
</evidence>
<evidence type="ECO:0000313" key="2">
    <source>
        <dbReference type="EMBL" id="CCF83052.1"/>
    </source>
</evidence>
<dbReference type="Proteomes" id="UP000004221">
    <property type="component" value="Unassembled WGS sequence"/>
</dbReference>
<dbReference type="EMBL" id="CAGS01000089">
    <property type="protein sequence ID" value="CCF83052.1"/>
    <property type="molecule type" value="Genomic_DNA"/>
</dbReference>
<keyword evidence="1" id="KW-0472">Membrane</keyword>
<organism evidence="2 3">
    <name type="scientific">Nitrolancea hollandica Lb</name>
    <dbReference type="NCBI Taxonomy" id="1129897"/>
    <lineage>
        <taxon>Bacteria</taxon>
        <taxon>Pseudomonadati</taxon>
        <taxon>Thermomicrobiota</taxon>
        <taxon>Thermomicrobia</taxon>
        <taxon>Sphaerobacterales</taxon>
        <taxon>Sphaerobacterineae</taxon>
        <taxon>Sphaerobacteraceae</taxon>
        <taxon>Nitrolancea</taxon>
    </lineage>
</organism>
<dbReference type="AlphaFoldDB" id="I4EEE0"/>
<keyword evidence="1" id="KW-1133">Transmembrane helix</keyword>
<name>I4EEE0_9BACT</name>
<gene>
    <name evidence="2" type="ORF">NITHO_1790005</name>
</gene>
<evidence type="ECO:0000256" key="1">
    <source>
        <dbReference type="SAM" id="Phobius"/>
    </source>
</evidence>
<accession>I4EEE0</accession>
<reference evidence="2" key="2">
    <citation type="submission" date="2012-02" db="EMBL/GenBank/DDBJ databases">
        <authorList>
            <person name="MicroScope M."/>
        </authorList>
    </citation>
    <scope>NUCLEOTIDE SEQUENCE</scope>
    <source>
        <strain evidence="2">Lb</strain>
    </source>
</reference>
<reference evidence="2" key="3">
    <citation type="journal article" date="2014" name="Int. J. Syst. Evol. Microbiol.">
        <title>Nitrolancea hollandica gen. nov., sp. nov., a chemolithoautotrophic nitrite-oxidizing bacterium from a bioreactor belonging to the phylum Chloroflexi.</title>
        <authorList>
            <person name="Sorokin D.Y."/>
            <person name="Vejmelkova D."/>
            <person name="Luecker S."/>
            <person name="Streshinskaya G.M."/>
            <person name="Rijpstra I."/>
            <person name="Sinninghe Damst. J."/>
            <person name="Kleerebezem R."/>
            <person name="Van Loosdrecht M."/>
            <person name="Muyzer G."/>
            <person name="Daims H."/>
        </authorList>
    </citation>
    <scope>NUCLEOTIDE SEQUENCE</scope>
    <source>
        <strain evidence="2">Lb</strain>
    </source>
</reference>
<protein>
    <submittedName>
        <fullName evidence="2">Uncharacterized protein</fullName>
    </submittedName>
</protein>
<sequence>MAARRPLEQIEGDRRAHIALHRDLRAEKARSNMGLAQELHRGTGGDGRGLQPLGQNHDAFGLEVSIGHDHPGLHEGYLLLSLYLSTVYVTAIAIITLHPDMLLVQQMPRRQAVNRVAAEL</sequence>